<sequence>MFNEFFQEQWPLFVAVAVITAMLVYSYVGDKIAGYQSVNTDQATRLYNDDAFVLDVRTAGEYKDGYIGNATNISSSDIGSRMGHLPSDKTAPILVYCLTGARSARAAAMIAKNGYTNVNNLAGGINAWKAAGLPVGKEKSKKNKKK</sequence>
<evidence type="ECO:0000256" key="1">
    <source>
        <dbReference type="SAM" id="Phobius"/>
    </source>
</evidence>
<dbReference type="Gene3D" id="3.40.250.10">
    <property type="entry name" value="Rhodanese-like domain"/>
    <property type="match status" value="1"/>
</dbReference>
<proteinExistence type="predicted"/>
<keyword evidence="1" id="KW-0812">Transmembrane</keyword>
<dbReference type="PANTHER" id="PTHR43031">
    <property type="entry name" value="FAD-DEPENDENT OXIDOREDUCTASE"/>
    <property type="match status" value="1"/>
</dbReference>
<evidence type="ECO:0000313" key="3">
    <source>
        <dbReference type="EMBL" id="BCN94231.1"/>
    </source>
</evidence>
<feature type="transmembrane region" description="Helical" evidence="1">
    <location>
        <begin position="12"/>
        <end position="28"/>
    </location>
</feature>
<evidence type="ECO:0000259" key="2">
    <source>
        <dbReference type="PROSITE" id="PS50206"/>
    </source>
</evidence>
<keyword evidence="1" id="KW-0472">Membrane</keyword>
<dbReference type="Pfam" id="PF00581">
    <property type="entry name" value="Rhodanese"/>
    <property type="match status" value="1"/>
</dbReference>
<dbReference type="CDD" id="cd00158">
    <property type="entry name" value="RHOD"/>
    <property type="match status" value="1"/>
</dbReference>
<protein>
    <recommendedName>
        <fullName evidence="2">Rhodanese domain-containing protein</fullName>
    </recommendedName>
</protein>
<organism evidence="3 4">
    <name type="scientific">Thiomicrorhabdus immobilis</name>
    <dbReference type="NCBI Taxonomy" id="2791037"/>
    <lineage>
        <taxon>Bacteria</taxon>
        <taxon>Pseudomonadati</taxon>
        <taxon>Pseudomonadota</taxon>
        <taxon>Gammaproteobacteria</taxon>
        <taxon>Thiotrichales</taxon>
        <taxon>Piscirickettsiaceae</taxon>
        <taxon>Thiomicrorhabdus</taxon>
    </lineage>
</organism>
<dbReference type="PANTHER" id="PTHR43031:SF1">
    <property type="entry name" value="PYRIDINE NUCLEOTIDE-DISULPHIDE OXIDOREDUCTASE"/>
    <property type="match status" value="1"/>
</dbReference>
<gene>
    <name evidence="3" type="ORF">THMIRHAM_20160</name>
</gene>
<keyword evidence="4" id="KW-1185">Reference proteome</keyword>
<name>A0ABN6CYP9_9GAMM</name>
<dbReference type="Proteomes" id="UP001054820">
    <property type="component" value="Chromosome"/>
</dbReference>
<keyword evidence="1" id="KW-1133">Transmembrane helix</keyword>
<dbReference type="SUPFAM" id="SSF52821">
    <property type="entry name" value="Rhodanese/Cell cycle control phosphatase"/>
    <property type="match status" value="1"/>
</dbReference>
<dbReference type="InterPro" id="IPR001763">
    <property type="entry name" value="Rhodanese-like_dom"/>
</dbReference>
<reference evidence="3" key="1">
    <citation type="journal article" date="2022" name="Arch. Microbiol.">
        <title>Thiomicrorhabdus immobilis sp. nov., a mesophilic sulfur-oxidizing bacterium isolated from sediment of a brackish lake in northern Japan.</title>
        <authorList>
            <person name="Kojima H."/>
            <person name="Mochizuki J."/>
            <person name="Kanda M."/>
            <person name="Watanabe T."/>
            <person name="Fukui M."/>
        </authorList>
    </citation>
    <scope>NUCLEOTIDE SEQUENCE</scope>
    <source>
        <strain evidence="3">Am19</strain>
    </source>
</reference>
<dbReference type="SMART" id="SM00450">
    <property type="entry name" value="RHOD"/>
    <property type="match status" value="1"/>
</dbReference>
<dbReference type="RefSeq" id="WP_237261701.1">
    <property type="nucleotide sequence ID" value="NZ_AP024202.1"/>
</dbReference>
<accession>A0ABN6CYP9</accession>
<dbReference type="InterPro" id="IPR036873">
    <property type="entry name" value="Rhodanese-like_dom_sf"/>
</dbReference>
<evidence type="ECO:0000313" key="4">
    <source>
        <dbReference type="Proteomes" id="UP001054820"/>
    </source>
</evidence>
<dbReference type="PROSITE" id="PS50206">
    <property type="entry name" value="RHODANESE_3"/>
    <property type="match status" value="1"/>
</dbReference>
<dbReference type="InterPro" id="IPR050229">
    <property type="entry name" value="GlpE_sulfurtransferase"/>
</dbReference>
<feature type="domain" description="Rhodanese" evidence="2">
    <location>
        <begin position="47"/>
        <end position="137"/>
    </location>
</feature>
<dbReference type="EMBL" id="AP024202">
    <property type="protein sequence ID" value="BCN94231.1"/>
    <property type="molecule type" value="Genomic_DNA"/>
</dbReference>